<evidence type="ECO:0000256" key="5">
    <source>
        <dbReference type="ARBA" id="ARBA00023136"/>
    </source>
</evidence>
<comment type="caution">
    <text evidence="8">The sequence shown here is derived from an EMBL/GenBank/DDBJ whole genome shotgun (WGS) entry which is preliminary data.</text>
</comment>
<evidence type="ECO:0000313" key="9">
    <source>
        <dbReference type="Proteomes" id="UP001152795"/>
    </source>
</evidence>
<comment type="subcellular location">
    <subcellularLocation>
        <location evidence="1">Membrane</location>
        <topology evidence="1">Multi-pass membrane protein</topology>
    </subcellularLocation>
</comment>
<sequence>MRVLKVIRKRKQIQTKKETRESRKTQNSDNQREKIVSLIIIAVISVFVVCWTPYCIAMMCLAVDGCRLPKEFMSAAVVLTISNGSFNPLIYGVMNRNFRAAFAAILGFAKHTQERTRVHDVRVDSKNASVL</sequence>
<evidence type="ECO:0000256" key="4">
    <source>
        <dbReference type="ARBA" id="ARBA00023040"/>
    </source>
</evidence>
<dbReference type="InterPro" id="IPR017452">
    <property type="entry name" value="GPCR_Rhodpsn_7TM"/>
</dbReference>
<keyword evidence="5" id="KW-0472">Membrane</keyword>
<name>A0A6S7GVD2_PARCT</name>
<dbReference type="Gene3D" id="1.20.1070.10">
    <property type="entry name" value="Rhodopsin 7-helix transmembrane proteins"/>
    <property type="match status" value="1"/>
</dbReference>
<keyword evidence="2" id="KW-0812">Transmembrane</keyword>
<evidence type="ECO:0000256" key="7">
    <source>
        <dbReference type="ARBA" id="ARBA00023224"/>
    </source>
</evidence>
<dbReference type="PROSITE" id="PS50262">
    <property type="entry name" value="G_PROTEIN_RECEP_F1_2"/>
    <property type="match status" value="1"/>
</dbReference>
<dbReference type="PRINTS" id="PR00237">
    <property type="entry name" value="GPCRRHODOPSN"/>
</dbReference>
<proteinExistence type="predicted"/>
<dbReference type="EMBL" id="CACRXK020002688">
    <property type="protein sequence ID" value="CAB3995565.1"/>
    <property type="molecule type" value="Genomic_DNA"/>
</dbReference>
<dbReference type="GO" id="GO:0016020">
    <property type="term" value="C:membrane"/>
    <property type="evidence" value="ECO:0007669"/>
    <property type="project" value="UniProtKB-SubCell"/>
</dbReference>
<dbReference type="OrthoDB" id="10071887at2759"/>
<keyword evidence="6 8" id="KW-0675">Receptor</keyword>
<evidence type="ECO:0000256" key="3">
    <source>
        <dbReference type="ARBA" id="ARBA00022989"/>
    </source>
</evidence>
<keyword evidence="3" id="KW-1133">Transmembrane helix</keyword>
<keyword evidence="4" id="KW-0297">G-protein coupled receptor</keyword>
<keyword evidence="9" id="KW-1185">Reference proteome</keyword>
<accession>A0A6S7GVD2</accession>
<reference evidence="8" key="1">
    <citation type="submission" date="2020-04" db="EMBL/GenBank/DDBJ databases">
        <authorList>
            <person name="Alioto T."/>
            <person name="Alioto T."/>
            <person name="Gomez Garrido J."/>
        </authorList>
    </citation>
    <scope>NUCLEOTIDE SEQUENCE</scope>
    <source>
        <strain evidence="8">A484AB</strain>
    </source>
</reference>
<dbReference type="AlphaFoldDB" id="A0A6S7GVD2"/>
<evidence type="ECO:0000313" key="8">
    <source>
        <dbReference type="EMBL" id="CAB3995565.1"/>
    </source>
</evidence>
<dbReference type="Pfam" id="PF00001">
    <property type="entry name" value="7tm_1"/>
    <property type="match status" value="1"/>
</dbReference>
<gene>
    <name evidence="8" type="ORF">PACLA_8A037710</name>
</gene>
<evidence type="ECO:0000256" key="2">
    <source>
        <dbReference type="ARBA" id="ARBA00022692"/>
    </source>
</evidence>
<dbReference type="PANTHER" id="PTHR24240">
    <property type="entry name" value="OPSIN"/>
    <property type="match status" value="1"/>
</dbReference>
<organism evidence="8 9">
    <name type="scientific">Paramuricea clavata</name>
    <name type="common">Red gorgonian</name>
    <name type="synonym">Violescent sea-whip</name>
    <dbReference type="NCBI Taxonomy" id="317549"/>
    <lineage>
        <taxon>Eukaryota</taxon>
        <taxon>Metazoa</taxon>
        <taxon>Cnidaria</taxon>
        <taxon>Anthozoa</taxon>
        <taxon>Octocorallia</taxon>
        <taxon>Malacalcyonacea</taxon>
        <taxon>Plexauridae</taxon>
        <taxon>Paramuricea</taxon>
    </lineage>
</organism>
<dbReference type="SUPFAM" id="SSF81321">
    <property type="entry name" value="Family A G protein-coupled receptor-like"/>
    <property type="match status" value="1"/>
</dbReference>
<dbReference type="InterPro" id="IPR050125">
    <property type="entry name" value="GPCR_opsins"/>
</dbReference>
<dbReference type="InterPro" id="IPR000276">
    <property type="entry name" value="GPCR_Rhodpsn"/>
</dbReference>
<protein>
    <submittedName>
        <fullName evidence="8">Octopamine receptor-like</fullName>
    </submittedName>
</protein>
<dbReference type="Proteomes" id="UP001152795">
    <property type="component" value="Unassembled WGS sequence"/>
</dbReference>
<keyword evidence="7" id="KW-0807">Transducer</keyword>
<evidence type="ECO:0000256" key="6">
    <source>
        <dbReference type="ARBA" id="ARBA00023170"/>
    </source>
</evidence>
<dbReference type="GO" id="GO:0004930">
    <property type="term" value="F:G protein-coupled receptor activity"/>
    <property type="evidence" value="ECO:0007669"/>
    <property type="project" value="UniProtKB-KW"/>
</dbReference>
<evidence type="ECO:0000256" key="1">
    <source>
        <dbReference type="ARBA" id="ARBA00004141"/>
    </source>
</evidence>